<dbReference type="OrthoDB" id="9942542at2"/>
<reference evidence="3" key="1">
    <citation type="submission" date="2017-01" db="EMBL/GenBank/DDBJ databases">
        <authorList>
            <person name="Varghese N."/>
            <person name="Submissions S."/>
        </authorList>
    </citation>
    <scope>NUCLEOTIDE SEQUENCE [LARGE SCALE GENOMIC DNA]</scope>
    <source>
        <strain evidence="3">DSM 24913</strain>
    </source>
</reference>
<proteinExistence type="predicted"/>
<dbReference type="RefSeq" id="WP_076514317.1">
    <property type="nucleotide sequence ID" value="NZ_CAJWBH010000016.1"/>
</dbReference>
<evidence type="ECO:0000256" key="1">
    <source>
        <dbReference type="SAM" id="Phobius"/>
    </source>
</evidence>
<keyword evidence="1" id="KW-0812">Transmembrane</keyword>
<evidence type="ECO:0000313" key="3">
    <source>
        <dbReference type="Proteomes" id="UP000185639"/>
    </source>
</evidence>
<dbReference type="Proteomes" id="UP000185639">
    <property type="component" value="Unassembled WGS sequence"/>
</dbReference>
<gene>
    <name evidence="2" type="ORF">SAMN05421686_102157</name>
</gene>
<feature type="transmembrane region" description="Helical" evidence="1">
    <location>
        <begin position="50"/>
        <end position="67"/>
    </location>
</feature>
<protein>
    <submittedName>
        <fullName evidence="2">Uncharacterized protein</fullName>
    </submittedName>
</protein>
<feature type="transmembrane region" description="Helical" evidence="1">
    <location>
        <begin position="121"/>
        <end position="142"/>
    </location>
</feature>
<dbReference type="AlphaFoldDB" id="A0A1N7JR17"/>
<feature type="transmembrane region" description="Helical" evidence="1">
    <location>
        <begin position="12"/>
        <end position="30"/>
    </location>
</feature>
<organism evidence="2 3">
    <name type="scientific">Thalassolituus maritimus</name>
    <dbReference type="NCBI Taxonomy" id="484498"/>
    <lineage>
        <taxon>Bacteria</taxon>
        <taxon>Pseudomonadati</taxon>
        <taxon>Pseudomonadota</taxon>
        <taxon>Gammaproteobacteria</taxon>
        <taxon>Oceanospirillales</taxon>
        <taxon>Oceanospirillaceae</taxon>
        <taxon>Thalassolituus</taxon>
    </lineage>
</organism>
<name>A0A1N7JR17_9GAMM</name>
<dbReference type="STRING" id="484498.SAMN05421686_102157"/>
<accession>A0A1N7JR17</accession>
<keyword evidence="1" id="KW-1133">Transmembrane helix</keyword>
<feature type="transmembrane region" description="Helical" evidence="1">
    <location>
        <begin position="88"/>
        <end position="109"/>
    </location>
</feature>
<dbReference type="EMBL" id="FTOH01000002">
    <property type="protein sequence ID" value="SIS51799.1"/>
    <property type="molecule type" value="Genomic_DNA"/>
</dbReference>
<evidence type="ECO:0000313" key="2">
    <source>
        <dbReference type="EMBL" id="SIS51799.1"/>
    </source>
</evidence>
<keyword evidence="3" id="KW-1185">Reference proteome</keyword>
<sequence length="148" mass="16228">MNDMPHRSALADYLTILTGLFTILSGAYSLYAGGDVSAAADTETYWDGPLRHAIAITLTVMGLYFFMDLSVKIAGKIVRTGTSGLPGWLVFGLFYFGGMALYGVFQIVLQSNLFAELQISYFITSLVIWLALTIPLAIMSAFKPKPRR</sequence>
<keyword evidence="1" id="KW-0472">Membrane</keyword>